<accession>A0A165CWU0</accession>
<dbReference type="InParanoid" id="A0A165CWU0"/>
<sequence>MFDPDESWRLESVVDEEYMSGLGRPLLGSRYKSGDTAVREGLIGFAVDKLINRNMSDLLTHNDPNRKLDKELTDAQKFACLSQRLALDFMSTRYIMKEEQEQVASHLRICLNIDNNFKSMKTASASEPMFAEAAYKVMQHFNPVAALLRSLQGLRIHQGYRGELIVLLLLTMARDLAVGPSRLDGRPASGKSGRIFSMTEFIQQLFPRSANTILDARPSRDDGMTHTLRKHIEGSVVHFNHFMQVHQGRMIRRRFIIRSMARGAAILPGSSEPGVDCLFGFCAFGSSMHIGNVGIFMCQDTLGPRYADEPDWSLHDAMDPTKLEMFEEEDDGIHRGADGSVLAPVPVIRVVFALNADESVVVVRPNTGEDPNPLFRTYDIWCAGISKEELGPVNSDNFDSWMALRNRADAWRSTYEEPGVPEEQLELRCMLTPGAAAEEAFFANWAKDHMGIV</sequence>
<keyword evidence="2" id="KW-1185">Reference proteome</keyword>
<reference evidence="1 2" key="1">
    <citation type="journal article" date="2016" name="Mol. Biol. Evol.">
        <title>Comparative Genomics of Early-Diverging Mushroom-Forming Fungi Provides Insights into the Origins of Lignocellulose Decay Capabilities.</title>
        <authorList>
            <person name="Nagy L.G."/>
            <person name="Riley R."/>
            <person name="Tritt A."/>
            <person name="Adam C."/>
            <person name="Daum C."/>
            <person name="Floudas D."/>
            <person name="Sun H."/>
            <person name="Yadav J.S."/>
            <person name="Pangilinan J."/>
            <person name="Larsson K.H."/>
            <person name="Matsuura K."/>
            <person name="Barry K."/>
            <person name="Labutti K."/>
            <person name="Kuo R."/>
            <person name="Ohm R.A."/>
            <person name="Bhattacharya S.S."/>
            <person name="Shirouzu T."/>
            <person name="Yoshinaga Y."/>
            <person name="Martin F.M."/>
            <person name="Grigoriev I.V."/>
            <person name="Hibbett D.S."/>
        </authorList>
    </citation>
    <scope>NUCLEOTIDE SEQUENCE [LARGE SCALE GENOMIC DNA]</scope>
    <source>
        <strain evidence="1 2">93-53</strain>
    </source>
</reference>
<organism evidence="1 2">
    <name type="scientific">Laetiporus sulphureus 93-53</name>
    <dbReference type="NCBI Taxonomy" id="1314785"/>
    <lineage>
        <taxon>Eukaryota</taxon>
        <taxon>Fungi</taxon>
        <taxon>Dikarya</taxon>
        <taxon>Basidiomycota</taxon>
        <taxon>Agaricomycotina</taxon>
        <taxon>Agaricomycetes</taxon>
        <taxon>Polyporales</taxon>
        <taxon>Laetiporus</taxon>
    </lineage>
</organism>
<evidence type="ECO:0000313" key="2">
    <source>
        <dbReference type="Proteomes" id="UP000076871"/>
    </source>
</evidence>
<dbReference type="RefSeq" id="XP_040761354.1">
    <property type="nucleotide sequence ID" value="XM_040909536.1"/>
</dbReference>
<dbReference type="STRING" id="1314785.A0A165CWU0"/>
<proteinExistence type="predicted"/>
<dbReference type="PANTHER" id="PTHR33266">
    <property type="entry name" value="CHROMOSOME 15, WHOLE GENOME SHOTGUN SEQUENCE"/>
    <property type="match status" value="1"/>
</dbReference>
<dbReference type="GeneID" id="63826565"/>
<dbReference type="OrthoDB" id="2804161at2759"/>
<name>A0A165CWU0_9APHY</name>
<gene>
    <name evidence="1" type="ORF">LAESUDRAFT_728892</name>
</gene>
<protein>
    <submittedName>
        <fullName evidence="1">Uncharacterized protein</fullName>
    </submittedName>
</protein>
<dbReference type="EMBL" id="KV427642">
    <property type="protein sequence ID" value="KZT03614.1"/>
    <property type="molecule type" value="Genomic_DNA"/>
</dbReference>
<dbReference type="Proteomes" id="UP000076871">
    <property type="component" value="Unassembled WGS sequence"/>
</dbReference>
<dbReference type="PANTHER" id="PTHR33266:SF1">
    <property type="entry name" value="F-BOX DOMAIN-CONTAINING PROTEIN"/>
    <property type="match status" value="1"/>
</dbReference>
<dbReference type="AlphaFoldDB" id="A0A165CWU0"/>
<evidence type="ECO:0000313" key="1">
    <source>
        <dbReference type="EMBL" id="KZT03614.1"/>
    </source>
</evidence>